<dbReference type="CDD" id="cd03230">
    <property type="entry name" value="ABC_DR_subfamily_A"/>
    <property type="match status" value="1"/>
</dbReference>
<dbReference type="Pfam" id="PF00005">
    <property type="entry name" value="ABC_tran"/>
    <property type="match status" value="1"/>
</dbReference>
<gene>
    <name evidence="5" type="ORF">FF041_24740</name>
</gene>
<dbReference type="InterPro" id="IPR003439">
    <property type="entry name" value="ABC_transporter-like_ATP-bd"/>
</dbReference>
<evidence type="ECO:0000259" key="4">
    <source>
        <dbReference type="PROSITE" id="PS50893"/>
    </source>
</evidence>
<accession>A0A646KLT6</accession>
<name>A0A646KLT6_STRJU</name>
<keyword evidence="3 5" id="KW-0067">ATP-binding</keyword>
<dbReference type="PROSITE" id="PS00211">
    <property type="entry name" value="ABC_TRANSPORTER_1"/>
    <property type="match status" value="1"/>
</dbReference>
<protein>
    <submittedName>
        <fullName evidence="5">ABC transporter ATP-binding protein</fullName>
    </submittedName>
</protein>
<sequence>MTTPDTTRSPWALEAQGLGKKYRRGWALQDCSFRLPAGRICGLVGPNGAGKSTLLGLATRLVEATTGELRVFGVPVDSPDVMPRYAYLGQEKALFKRFTVAETLRMGQELNPHWDQAAAERIVRAGDVPSHARIGTLSGGQRTRVAFALAFGKRPDLLLLDEPMADLDPLARNEMSGLLMAEAAERGTTVLMSSHMLTELEDMCDYLLVISGGRVRMAGETEELLSLHKLVTGAREESGELPAGLAPHTVIENRTSGRQFTAMLRTEGPVYGDWQSMEPTLEEILLAYLRSPGTPPLLTPSAQCDRRAERAA</sequence>
<dbReference type="SUPFAM" id="SSF52540">
    <property type="entry name" value="P-loop containing nucleoside triphosphate hydrolases"/>
    <property type="match status" value="1"/>
</dbReference>
<feature type="domain" description="ABC transporter" evidence="4">
    <location>
        <begin position="13"/>
        <end position="237"/>
    </location>
</feature>
<keyword evidence="6" id="KW-1185">Reference proteome</keyword>
<proteinExistence type="predicted"/>
<dbReference type="PROSITE" id="PS50893">
    <property type="entry name" value="ABC_TRANSPORTER_2"/>
    <property type="match status" value="1"/>
</dbReference>
<keyword evidence="1" id="KW-0813">Transport</keyword>
<evidence type="ECO:0000256" key="3">
    <source>
        <dbReference type="ARBA" id="ARBA00022840"/>
    </source>
</evidence>
<dbReference type="AlphaFoldDB" id="A0A646KLT6"/>
<dbReference type="RefSeq" id="WP_153524834.1">
    <property type="nucleotide sequence ID" value="NZ_JBEPDZ010000032.1"/>
</dbReference>
<evidence type="ECO:0000256" key="2">
    <source>
        <dbReference type="ARBA" id="ARBA00022741"/>
    </source>
</evidence>
<evidence type="ECO:0000256" key="1">
    <source>
        <dbReference type="ARBA" id="ARBA00022448"/>
    </source>
</evidence>
<evidence type="ECO:0000313" key="6">
    <source>
        <dbReference type="Proteomes" id="UP000419138"/>
    </source>
</evidence>
<dbReference type="SMART" id="SM00382">
    <property type="entry name" value="AAA"/>
    <property type="match status" value="1"/>
</dbReference>
<dbReference type="PANTHER" id="PTHR42939">
    <property type="entry name" value="ABC TRANSPORTER ATP-BINDING PROTEIN ALBC-RELATED"/>
    <property type="match status" value="1"/>
</dbReference>
<organism evidence="5 6">
    <name type="scientific">Streptomyces jumonjinensis</name>
    <dbReference type="NCBI Taxonomy" id="1945"/>
    <lineage>
        <taxon>Bacteria</taxon>
        <taxon>Bacillati</taxon>
        <taxon>Actinomycetota</taxon>
        <taxon>Actinomycetes</taxon>
        <taxon>Kitasatosporales</taxon>
        <taxon>Streptomycetaceae</taxon>
        <taxon>Streptomyces</taxon>
    </lineage>
</organism>
<dbReference type="GO" id="GO:0005524">
    <property type="term" value="F:ATP binding"/>
    <property type="evidence" value="ECO:0007669"/>
    <property type="project" value="UniProtKB-KW"/>
</dbReference>
<dbReference type="InterPro" id="IPR017871">
    <property type="entry name" value="ABC_transporter-like_CS"/>
</dbReference>
<keyword evidence="2" id="KW-0547">Nucleotide-binding</keyword>
<dbReference type="InterPro" id="IPR003593">
    <property type="entry name" value="AAA+_ATPase"/>
</dbReference>
<dbReference type="Gene3D" id="3.40.50.300">
    <property type="entry name" value="P-loop containing nucleotide triphosphate hydrolases"/>
    <property type="match status" value="1"/>
</dbReference>
<dbReference type="GO" id="GO:0016887">
    <property type="term" value="F:ATP hydrolysis activity"/>
    <property type="evidence" value="ECO:0007669"/>
    <property type="project" value="InterPro"/>
</dbReference>
<dbReference type="Proteomes" id="UP000419138">
    <property type="component" value="Unassembled WGS sequence"/>
</dbReference>
<dbReference type="EMBL" id="VCLA01000167">
    <property type="protein sequence ID" value="MQT03284.1"/>
    <property type="molecule type" value="Genomic_DNA"/>
</dbReference>
<reference evidence="5 6" key="1">
    <citation type="submission" date="2019-05" db="EMBL/GenBank/DDBJ databases">
        <title>Comparative genomics and metabolomics analyses of clavulanic acid producing Streptomyces species provides insight into specialized metabolism and evolution of beta-lactam biosynthetic gene clusters.</title>
        <authorList>
            <person name="Moore M.A."/>
            <person name="Cruz-Morales P."/>
            <person name="Barona Gomez F."/>
            <person name="Kapil T."/>
        </authorList>
    </citation>
    <scope>NUCLEOTIDE SEQUENCE [LARGE SCALE GENOMIC DNA]</scope>
    <source>
        <strain evidence="5 6">NRRL 5741</strain>
    </source>
</reference>
<evidence type="ECO:0000313" key="5">
    <source>
        <dbReference type="EMBL" id="MQT03284.1"/>
    </source>
</evidence>
<comment type="caution">
    <text evidence="5">The sequence shown here is derived from an EMBL/GenBank/DDBJ whole genome shotgun (WGS) entry which is preliminary data.</text>
</comment>
<dbReference type="PANTHER" id="PTHR42939:SF1">
    <property type="entry name" value="ABC TRANSPORTER ATP-BINDING PROTEIN ALBC-RELATED"/>
    <property type="match status" value="1"/>
</dbReference>
<dbReference type="InterPro" id="IPR027417">
    <property type="entry name" value="P-loop_NTPase"/>
</dbReference>
<dbReference type="OrthoDB" id="9804819at2"/>
<dbReference type="InterPro" id="IPR051782">
    <property type="entry name" value="ABC_Transporter_VariousFunc"/>
</dbReference>